<comment type="caution">
    <text evidence="2">The sequence shown here is derived from an EMBL/GenBank/DDBJ whole genome shotgun (WGS) entry which is preliminary data.</text>
</comment>
<accession>A0A4U0SFL0</accession>
<evidence type="ECO:0008006" key="4">
    <source>
        <dbReference type="Google" id="ProtNLM"/>
    </source>
</evidence>
<dbReference type="Pfam" id="PF00491">
    <property type="entry name" value="Arginase"/>
    <property type="match status" value="1"/>
</dbReference>
<dbReference type="EMBL" id="SUMC01000033">
    <property type="protein sequence ID" value="TKA08202.1"/>
    <property type="molecule type" value="Genomic_DNA"/>
</dbReference>
<evidence type="ECO:0000256" key="1">
    <source>
        <dbReference type="SAM" id="MobiDB-lite"/>
    </source>
</evidence>
<dbReference type="SUPFAM" id="SSF52768">
    <property type="entry name" value="Arginase/deacetylase"/>
    <property type="match status" value="1"/>
</dbReference>
<dbReference type="AlphaFoldDB" id="A0A4U0SFL0"/>
<feature type="region of interest" description="Disordered" evidence="1">
    <location>
        <begin position="102"/>
        <end position="128"/>
    </location>
</feature>
<name>A0A4U0SFL0_9ACTN</name>
<dbReference type="Gene3D" id="3.40.800.10">
    <property type="entry name" value="Ureohydrolase domain"/>
    <property type="match status" value="1"/>
</dbReference>
<sequence>MPTPSAGPDPVGPLDAQRVPRFFGPGTFARLPEIHRVNGYDLAILGVPFDAVTSYRPGAQFGPDGRTAGVPESAAPCRAATAAVTACPVPVRGMASFRHGRGYGRGAAHRARSCQDRPGRSWAGGSPA</sequence>
<organism evidence="2 3">
    <name type="scientific">Actinacidiphila oryziradicis</name>
    <dbReference type="NCBI Taxonomy" id="2571141"/>
    <lineage>
        <taxon>Bacteria</taxon>
        <taxon>Bacillati</taxon>
        <taxon>Actinomycetota</taxon>
        <taxon>Actinomycetes</taxon>
        <taxon>Kitasatosporales</taxon>
        <taxon>Streptomycetaceae</taxon>
        <taxon>Actinacidiphila</taxon>
    </lineage>
</organism>
<dbReference type="Proteomes" id="UP000305778">
    <property type="component" value="Unassembled WGS sequence"/>
</dbReference>
<keyword evidence="3" id="KW-1185">Reference proteome</keyword>
<dbReference type="InterPro" id="IPR006035">
    <property type="entry name" value="Ureohydrolase"/>
</dbReference>
<proteinExistence type="predicted"/>
<protein>
    <recommendedName>
        <fullName evidence="4">Agmatinase</fullName>
    </recommendedName>
</protein>
<evidence type="ECO:0000313" key="2">
    <source>
        <dbReference type="EMBL" id="TKA08202.1"/>
    </source>
</evidence>
<dbReference type="InterPro" id="IPR023696">
    <property type="entry name" value="Ureohydrolase_dom_sf"/>
</dbReference>
<dbReference type="OrthoDB" id="9788689at2"/>
<evidence type="ECO:0000313" key="3">
    <source>
        <dbReference type="Proteomes" id="UP000305778"/>
    </source>
</evidence>
<reference evidence="2 3" key="1">
    <citation type="submission" date="2019-04" db="EMBL/GenBank/DDBJ databases">
        <title>Streptomyces oryziradicis sp. nov., a novel actinomycete isolated from rhizosphere soil of rice (Oryza sativa L.).</title>
        <authorList>
            <person name="Li C."/>
        </authorList>
    </citation>
    <scope>NUCLEOTIDE SEQUENCE [LARGE SCALE GENOMIC DNA]</scope>
    <source>
        <strain evidence="2 3">NEAU-C40</strain>
    </source>
</reference>
<dbReference type="RefSeq" id="WP_136726980.1">
    <property type="nucleotide sequence ID" value="NZ_SUMC01000033.1"/>
</dbReference>
<feature type="compositionally biased region" description="Basic residues" evidence="1">
    <location>
        <begin position="102"/>
        <end position="112"/>
    </location>
</feature>
<gene>
    <name evidence="2" type="ORF">FCI23_29460</name>
</gene>
<dbReference type="GO" id="GO:0046872">
    <property type="term" value="F:metal ion binding"/>
    <property type="evidence" value="ECO:0007669"/>
    <property type="project" value="InterPro"/>
</dbReference>
<dbReference type="GO" id="GO:0016813">
    <property type="term" value="F:hydrolase activity, acting on carbon-nitrogen (but not peptide) bonds, in linear amidines"/>
    <property type="evidence" value="ECO:0007669"/>
    <property type="project" value="UniProtKB-ARBA"/>
</dbReference>